<keyword evidence="2 4" id="KW-0808">Transferase</keyword>
<evidence type="ECO:0000259" key="6">
    <source>
        <dbReference type="Pfam" id="PF02782"/>
    </source>
</evidence>
<sequence length="492" mass="54847">MEYRIGIDIGTTSTKGVLYNGQLAVVKTATGSYPTLRAVEGMAEQDPEHIVGAVTSVIQQLLQNNEDIRKQVKSVSFSSAMHSTLLLSSEGKPLGPVYTWADNRSNDVLETTRHEGDLHWVYERTGTPIHSMSPFSKLLWLKKNYPELLVKAEHIVGIKEYVLYLFTGEWKIDYSIASATGLFNLQTLDWDRKILGFIGLDRQVFSDPVDTDYVYTQSIEDMYNKAGLSLDTVLVIGASDGCLANLGLNAVGINEVAMTIGTSGALRMVTDKIILDPKGRTFCYYLSKNRWVVGGGVNNGGNAFQWLADILSLNYEQLNKLAEGVDPGSDGLMFYPYLNGERAPLWDGSVKAQFIGIDATHSKGHFVRALMEGVLYNLTVVLEILEKSGGKCKNVKVTGGYLHSSLWKQMTADIFNKPIILSNQFESSCLGAVLVSELDIKGQMERMGTEEITIEPNAKVVQLYRKQYELYQKLSEPLKEMHRIKQEHLKNY</sequence>
<dbReference type="CDD" id="cd07770">
    <property type="entry name" value="ASKHA_NBD_FGGY_GntK"/>
    <property type="match status" value="1"/>
</dbReference>
<dbReference type="PIRSF" id="PIRSF000538">
    <property type="entry name" value="GlpK"/>
    <property type="match status" value="1"/>
</dbReference>
<accession>A0A1H7RZT5</accession>
<dbReference type="AlphaFoldDB" id="A0A1H7RZT5"/>
<name>A0A1H7RZT5_9LACT</name>
<dbReference type="Proteomes" id="UP000321425">
    <property type="component" value="Unassembled WGS sequence"/>
</dbReference>
<reference evidence="8 9" key="1">
    <citation type="submission" date="2016-10" db="EMBL/GenBank/DDBJ databases">
        <authorList>
            <person name="de Groot N.N."/>
        </authorList>
    </citation>
    <scope>NUCLEOTIDE SEQUENCE [LARGE SCALE GENOMIC DNA]</scope>
    <source>
        <strain evidence="8 9">DSM 19182</strain>
    </source>
</reference>
<dbReference type="OrthoDB" id="9805576at2"/>
<dbReference type="PANTHER" id="PTHR43095:SF2">
    <property type="entry name" value="GLUCONOKINASE"/>
    <property type="match status" value="1"/>
</dbReference>
<dbReference type="EMBL" id="FOBL01000006">
    <property type="protein sequence ID" value="SEL65715.1"/>
    <property type="molecule type" value="Genomic_DNA"/>
</dbReference>
<keyword evidence="10" id="KW-1185">Reference proteome</keyword>
<comment type="similarity">
    <text evidence="1 4">Belongs to the FGGY kinase family.</text>
</comment>
<keyword evidence="3 4" id="KW-0418">Kinase</keyword>
<organism evidence="8 9">
    <name type="scientific">Alkalibacterium putridalgicola</name>
    <dbReference type="NCBI Taxonomy" id="426703"/>
    <lineage>
        <taxon>Bacteria</taxon>
        <taxon>Bacillati</taxon>
        <taxon>Bacillota</taxon>
        <taxon>Bacilli</taxon>
        <taxon>Lactobacillales</taxon>
        <taxon>Carnobacteriaceae</taxon>
        <taxon>Alkalibacterium</taxon>
    </lineage>
</organism>
<dbReference type="InterPro" id="IPR018483">
    <property type="entry name" value="Carb_kinase_FGGY_CS"/>
</dbReference>
<feature type="domain" description="Carbohydrate kinase FGGY N-terminal" evidence="5">
    <location>
        <begin position="3"/>
        <end position="247"/>
    </location>
</feature>
<dbReference type="SUPFAM" id="SSF53067">
    <property type="entry name" value="Actin-like ATPase domain"/>
    <property type="match status" value="2"/>
</dbReference>
<dbReference type="InterPro" id="IPR050406">
    <property type="entry name" value="FGGY_Carb_Kinase"/>
</dbReference>
<dbReference type="PROSITE" id="PS00445">
    <property type="entry name" value="FGGY_KINASES_2"/>
    <property type="match status" value="1"/>
</dbReference>
<dbReference type="Proteomes" id="UP000198548">
    <property type="component" value="Unassembled WGS sequence"/>
</dbReference>
<protein>
    <submittedName>
        <fullName evidence="7">Gluconate kinase</fullName>
    </submittedName>
    <submittedName>
        <fullName evidence="8">Gluconokinase</fullName>
    </submittedName>
</protein>
<dbReference type="STRING" id="426703.SAMN04488100_10656"/>
<evidence type="ECO:0000256" key="1">
    <source>
        <dbReference type="ARBA" id="ARBA00009156"/>
    </source>
</evidence>
<dbReference type="InterPro" id="IPR043129">
    <property type="entry name" value="ATPase_NBD"/>
</dbReference>
<dbReference type="InterPro" id="IPR000577">
    <property type="entry name" value="Carb_kinase_FGGY"/>
</dbReference>
<evidence type="ECO:0000256" key="3">
    <source>
        <dbReference type="ARBA" id="ARBA00022777"/>
    </source>
</evidence>
<feature type="domain" description="Carbohydrate kinase FGGY C-terminal" evidence="6">
    <location>
        <begin position="257"/>
        <end position="435"/>
    </location>
</feature>
<gene>
    <name evidence="7" type="primary">gntK</name>
    <name evidence="7" type="ORF">APU01nite_03840</name>
    <name evidence="8" type="ORF">SAMN04488100_10656</name>
</gene>
<dbReference type="GO" id="GO:0016301">
    <property type="term" value="F:kinase activity"/>
    <property type="evidence" value="ECO:0007669"/>
    <property type="project" value="UniProtKB-KW"/>
</dbReference>
<dbReference type="PANTHER" id="PTHR43095">
    <property type="entry name" value="SUGAR KINASE"/>
    <property type="match status" value="1"/>
</dbReference>
<evidence type="ECO:0000313" key="8">
    <source>
        <dbReference type="EMBL" id="SEL65715.1"/>
    </source>
</evidence>
<dbReference type="PROSITE" id="PS00933">
    <property type="entry name" value="FGGY_KINASES_1"/>
    <property type="match status" value="1"/>
</dbReference>
<evidence type="ECO:0000313" key="9">
    <source>
        <dbReference type="Proteomes" id="UP000198548"/>
    </source>
</evidence>
<dbReference type="Pfam" id="PF00370">
    <property type="entry name" value="FGGY_N"/>
    <property type="match status" value="1"/>
</dbReference>
<evidence type="ECO:0000256" key="2">
    <source>
        <dbReference type="ARBA" id="ARBA00022679"/>
    </source>
</evidence>
<evidence type="ECO:0000259" key="5">
    <source>
        <dbReference type="Pfam" id="PF00370"/>
    </source>
</evidence>
<evidence type="ECO:0000313" key="7">
    <source>
        <dbReference type="EMBL" id="GEK88345.1"/>
    </source>
</evidence>
<dbReference type="GO" id="GO:0016773">
    <property type="term" value="F:phosphotransferase activity, alcohol group as acceptor"/>
    <property type="evidence" value="ECO:0007669"/>
    <property type="project" value="InterPro"/>
</dbReference>
<evidence type="ECO:0000313" key="10">
    <source>
        <dbReference type="Proteomes" id="UP000321425"/>
    </source>
</evidence>
<dbReference type="GO" id="GO:0005975">
    <property type="term" value="P:carbohydrate metabolic process"/>
    <property type="evidence" value="ECO:0007669"/>
    <property type="project" value="InterPro"/>
</dbReference>
<reference evidence="7 10" key="2">
    <citation type="submission" date="2019-07" db="EMBL/GenBank/DDBJ databases">
        <title>Whole genome shotgun sequence of Alkalibacterium putridalgicola NBRC 103243.</title>
        <authorList>
            <person name="Hosoyama A."/>
            <person name="Uohara A."/>
            <person name="Ohji S."/>
            <person name="Ichikawa N."/>
        </authorList>
    </citation>
    <scope>NUCLEOTIDE SEQUENCE [LARGE SCALE GENOMIC DNA]</scope>
    <source>
        <strain evidence="7 10">NBRC 103243</strain>
    </source>
</reference>
<dbReference type="InterPro" id="IPR018484">
    <property type="entry name" value="FGGY_N"/>
</dbReference>
<dbReference type="RefSeq" id="WP_091487175.1">
    <property type="nucleotide sequence ID" value="NZ_BJUX01000002.1"/>
</dbReference>
<dbReference type="InterPro" id="IPR018485">
    <property type="entry name" value="FGGY_C"/>
</dbReference>
<evidence type="ECO:0000256" key="4">
    <source>
        <dbReference type="RuleBase" id="RU003733"/>
    </source>
</evidence>
<dbReference type="EMBL" id="BJUX01000002">
    <property type="protein sequence ID" value="GEK88345.1"/>
    <property type="molecule type" value="Genomic_DNA"/>
</dbReference>
<dbReference type="Gene3D" id="3.30.420.40">
    <property type="match status" value="2"/>
</dbReference>
<proteinExistence type="inferred from homology"/>
<dbReference type="Pfam" id="PF02782">
    <property type="entry name" value="FGGY_C"/>
    <property type="match status" value="1"/>
</dbReference>